<evidence type="ECO:0000259" key="3">
    <source>
        <dbReference type="Pfam" id="PF13458"/>
    </source>
</evidence>
<protein>
    <submittedName>
        <fullName evidence="4">ABC transporter substrate-binding protein</fullName>
    </submittedName>
</protein>
<accession>A0A7J3QFK5</accession>
<organism evidence="4">
    <name type="scientific">Ignisphaera aggregans</name>
    <dbReference type="NCBI Taxonomy" id="334771"/>
    <lineage>
        <taxon>Archaea</taxon>
        <taxon>Thermoproteota</taxon>
        <taxon>Thermoprotei</taxon>
        <taxon>Desulfurococcales</taxon>
        <taxon>Desulfurococcaceae</taxon>
        <taxon>Ignisphaera</taxon>
    </lineage>
</organism>
<sequence>MVRLTLFQKVVIAVIIIAVVVIGTMAYYFYYGPGAPRMPSEFKLGAVLDYTGVFAACAKAEEIGMKIAIEEINAKGGLFGRIPIVLITRDGESKPEVQIRRFRELVEVEKVHAALGTCHAGGAYSLMKESLTAGIPYWPSPVMAWEAFKKEERAPWTFGVWTPTWSVGYAMCYWAVTKLNAKNVYFFARTDAWGWGIRDGCKAALEKYGGTMVGYDEFTLGTPDYTPYITRMIAAKPDIIVSTTFGGDQVTFLKQAYELGLHKVAKIMVFTSHLVMKGIPPEALKDVYAVAAFYHDLPAGLVDDNTYKLIRNFTNKVKTMAGEPPDPYTVANYVAVLAMSKAFEKLGKIENIKPEEFEKAVMELGSIPTPKGELRFTKAGTPIYRYAFFLGIGKGPGERTYEYDYLNIIDVFGGEELLPPLKLLGYE</sequence>
<reference evidence="4" key="1">
    <citation type="journal article" date="2020" name="mSystems">
        <title>Genome- and Community-Level Interaction Insights into Carbon Utilization and Element Cycling Functions of Hydrothermarchaeota in Hydrothermal Sediment.</title>
        <authorList>
            <person name="Zhou Z."/>
            <person name="Liu Y."/>
            <person name="Xu W."/>
            <person name="Pan J."/>
            <person name="Luo Z.H."/>
            <person name="Li M."/>
        </authorList>
    </citation>
    <scope>NUCLEOTIDE SEQUENCE [LARGE SCALE GENOMIC DNA]</scope>
    <source>
        <strain evidence="4">SpSt-721</strain>
    </source>
</reference>
<evidence type="ECO:0000256" key="2">
    <source>
        <dbReference type="SAM" id="Phobius"/>
    </source>
</evidence>
<gene>
    <name evidence="4" type="ORF">ENV02_02440</name>
</gene>
<evidence type="ECO:0000256" key="1">
    <source>
        <dbReference type="ARBA" id="ARBA00022729"/>
    </source>
</evidence>
<feature type="transmembrane region" description="Helical" evidence="2">
    <location>
        <begin position="6"/>
        <end position="30"/>
    </location>
</feature>
<proteinExistence type="predicted"/>
<dbReference type="EMBL" id="DTET01000120">
    <property type="protein sequence ID" value="HGV66661.1"/>
    <property type="molecule type" value="Genomic_DNA"/>
</dbReference>
<dbReference type="Gene3D" id="3.40.50.2300">
    <property type="match status" value="2"/>
</dbReference>
<keyword evidence="1" id="KW-0732">Signal</keyword>
<dbReference type="Pfam" id="PF13458">
    <property type="entry name" value="Peripla_BP_6"/>
    <property type="match status" value="1"/>
</dbReference>
<dbReference type="AlphaFoldDB" id="A0A7J3QFK5"/>
<dbReference type="InterPro" id="IPR028081">
    <property type="entry name" value="Leu-bd"/>
</dbReference>
<feature type="domain" description="Leucine-binding protein" evidence="3">
    <location>
        <begin position="42"/>
        <end position="387"/>
    </location>
</feature>
<dbReference type="InterPro" id="IPR028082">
    <property type="entry name" value="Peripla_BP_I"/>
</dbReference>
<comment type="caution">
    <text evidence="4">The sequence shown here is derived from an EMBL/GenBank/DDBJ whole genome shotgun (WGS) entry which is preliminary data.</text>
</comment>
<dbReference type="PANTHER" id="PTHR30483">
    <property type="entry name" value="LEUCINE-SPECIFIC-BINDING PROTEIN"/>
    <property type="match status" value="1"/>
</dbReference>
<keyword evidence="2" id="KW-0812">Transmembrane</keyword>
<dbReference type="CDD" id="cd06268">
    <property type="entry name" value="PBP1_ABC_transporter_LIVBP-like"/>
    <property type="match status" value="1"/>
</dbReference>
<dbReference type="InterPro" id="IPR051010">
    <property type="entry name" value="BCAA_transport"/>
</dbReference>
<dbReference type="SUPFAM" id="SSF53822">
    <property type="entry name" value="Periplasmic binding protein-like I"/>
    <property type="match status" value="1"/>
</dbReference>
<keyword evidence="2" id="KW-1133">Transmembrane helix</keyword>
<dbReference type="PANTHER" id="PTHR30483:SF6">
    <property type="entry name" value="PERIPLASMIC BINDING PROTEIN OF ABC TRANSPORTER FOR NATURAL AMINO ACIDS"/>
    <property type="match status" value="1"/>
</dbReference>
<keyword evidence="2" id="KW-0472">Membrane</keyword>
<name>A0A7J3QFK5_9CREN</name>
<evidence type="ECO:0000313" key="4">
    <source>
        <dbReference type="EMBL" id="HGV66661.1"/>
    </source>
</evidence>